<reference evidence="1 2" key="1">
    <citation type="journal article" date="2023" name="Nucleic Acids Res.">
        <title>The hologenome of Daphnia magna reveals possible DNA methylation and microbiome-mediated evolution of the host genome.</title>
        <authorList>
            <person name="Chaturvedi A."/>
            <person name="Li X."/>
            <person name="Dhandapani V."/>
            <person name="Marshall H."/>
            <person name="Kissane S."/>
            <person name="Cuenca-Cambronero M."/>
            <person name="Asole G."/>
            <person name="Calvet F."/>
            <person name="Ruiz-Romero M."/>
            <person name="Marangio P."/>
            <person name="Guigo R."/>
            <person name="Rago D."/>
            <person name="Mirbahai L."/>
            <person name="Eastwood N."/>
            <person name="Colbourne J.K."/>
            <person name="Zhou J."/>
            <person name="Mallon E."/>
            <person name="Orsini L."/>
        </authorList>
    </citation>
    <scope>NUCLEOTIDE SEQUENCE [LARGE SCALE GENOMIC DNA]</scope>
    <source>
        <strain evidence="1">LRV0_1</strain>
    </source>
</reference>
<protein>
    <submittedName>
        <fullName evidence="1">Uncharacterized protein</fullName>
    </submittedName>
</protein>
<gene>
    <name evidence="1" type="ORF">OUZ56_009459</name>
</gene>
<comment type="caution">
    <text evidence="1">The sequence shown here is derived from an EMBL/GenBank/DDBJ whole genome shotgun (WGS) entry which is preliminary data.</text>
</comment>
<proteinExistence type="predicted"/>
<keyword evidence="2" id="KW-1185">Reference proteome</keyword>
<accession>A0ABR0AG68</accession>
<evidence type="ECO:0000313" key="1">
    <source>
        <dbReference type="EMBL" id="KAK4024069.1"/>
    </source>
</evidence>
<evidence type="ECO:0000313" key="2">
    <source>
        <dbReference type="Proteomes" id="UP001234178"/>
    </source>
</evidence>
<organism evidence="1 2">
    <name type="scientific">Daphnia magna</name>
    <dbReference type="NCBI Taxonomy" id="35525"/>
    <lineage>
        <taxon>Eukaryota</taxon>
        <taxon>Metazoa</taxon>
        <taxon>Ecdysozoa</taxon>
        <taxon>Arthropoda</taxon>
        <taxon>Crustacea</taxon>
        <taxon>Branchiopoda</taxon>
        <taxon>Diplostraca</taxon>
        <taxon>Cladocera</taxon>
        <taxon>Anomopoda</taxon>
        <taxon>Daphniidae</taxon>
        <taxon>Daphnia</taxon>
    </lineage>
</organism>
<dbReference type="Proteomes" id="UP001234178">
    <property type="component" value="Unassembled WGS sequence"/>
</dbReference>
<name>A0ABR0AG68_9CRUS</name>
<sequence>MVVDLELSGLGEVKIAPPTVVGLCVSRLGETVCILDAADATGFVALLLTGLSGLGNLVADVVVLVVSKVPEATVLGLYEPDAIVVGLFWLETTVLGLFGSEEAGVVVGCRLAEVKKAPPMVVDLELSGLGEVKIAPQTVVGLCVSRLGEYPSGHWYMANATQIKPTINPMATIVEPIANKSFSSLLRKSKKNYEIIVLLCRFLYERDEWRRKFELRQELDFCFN</sequence>
<dbReference type="EMBL" id="JAOYFB010000037">
    <property type="protein sequence ID" value="KAK4024069.1"/>
    <property type="molecule type" value="Genomic_DNA"/>
</dbReference>